<reference evidence="2 3" key="2">
    <citation type="submission" date="2018-11" db="EMBL/GenBank/DDBJ databases">
        <authorList>
            <consortium name="Pathogen Informatics"/>
        </authorList>
    </citation>
    <scope>NUCLEOTIDE SEQUENCE [LARGE SCALE GENOMIC DNA]</scope>
</reference>
<dbReference type="WBParaSite" id="NBR_0002143601-mRNA-1">
    <property type="protein sequence ID" value="NBR_0002143601-mRNA-1"/>
    <property type="gene ID" value="NBR_0002143601"/>
</dbReference>
<feature type="region of interest" description="Disordered" evidence="1">
    <location>
        <begin position="1"/>
        <end position="41"/>
    </location>
</feature>
<dbReference type="AlphaFoldDB" id="A0A0N4YW14"/>
<keyword evidence="3" id="KW-1185">Reference proteome</keyword>
<evidence type="ECO:0000313" key="2">
    <source>
        <dbReference type="EMBL" id="VDL85221.1"/>
    </source>
</evidence>
<gene>
    <name evidence="2" type="ORF">NBR_LOCUS21437</name>
</gene>
<sequence>MKDYQDSEERTLKLVVRGSPGEPGPDGYPGTDGRSGRNGEDAEYCPCPKRARAGGNAGVGAGGGAYGGPPPSGGAYQEGRAFDKGALARSLRRKLVLKA</sequence>
<feature type="compositionally biased region" description="Basic and acidic residues" evidence="1">
    <location>
        <begin position="1"/>
        <end position="12"/>
    </location>
</feature>
<protein>
    <submittedName>
        <fullName evidence="4">Collagen triple helix repeat protein</fullName>
    </submittedName>
</protein>
<dbReference type="Proteomes" id="UP000271162">
    <property type="component" value="Unassembled WGS sequence"/>
</dbReference>
<proteinExistence type="predicted"/>
<accession>A0A0N4YW14</accession>
<evidence type="ECO:0000313" key="3">
    <source>
        <dbReference type="Proteomes" id="UP000271162"/>
    </source>
</evidence>
<evidence type="ECO:0000256" key="1">
    <source>
        <dbReference type="SAM" id="MobiDB-lite"/>
    </source>
</evidence>
<dbReference type="STRING" id="27835.A0A0N4YW14"/>
<reference evidence="4" key="1">
    <citation type="submission" date="2017-02" db="UniProtKB">
        <authorList>
            <consortium name="WormBaseParasite"/>
        </authorList>
    </citation>
    <scope>IDENTIFICATION</scope>
</reference>
<organism evidence="4">
    <name type="scientific">Nippostrongylus brasiliensis</name>
    <name type="common">Rat hookworm</name>
    <dbReference type="NCBI Taxonomy" id="27835"/>
    <lineage>
        <taxon>Eukaryota</taxon>
        <taxon>Metazoa</taxon>
        <taxon>Ecdysozoa</taxon>
        <taxon>Nematoda</taxon>
        <taxon>Chromadorea</taxon>
        <taxon>Rhabditida</taxon>
        <taxon>Rhabditina</taxon>
        <taxon>Rhabditomorpha</taxon>
        <taxon>Strongyloidea</taxon>
        <taxon>Heligmosomidae</taxon>
        <taxon>Nippostrongylus</taxon>
    </lineage>
</organism>
<name>A0A0N4YW14_NIPBR</name>
<dbReference type="EMBL" id="UYSL01026334">
    <property type="protein sequence ID" value="VDL85221.1"/>
    <property type="molecule type" value="Genomic_DNA"/>
</dbReference>
<evidence type="ECO:0000313" key="4">
    <source>
        <dbReference type="WBParaSite" id="NBR_0002143601-mRNA-1"/>
    </source>
</evidence>